<dbReference type="AlphaFoldDB" id="A0A137P102"/>
<dbReference type="Gene3D" id="2.30.39.10">
    <property type="entry name" value="Alpha-1-antitrypsin, domain 1"/>
    <property type="match status" value="1"/>
</dbReference>
<dbReference type="Pfam" id="PF00079">
    <property type="entry name" value="Serpin"/>
    <property type="match status" value="1"/>
</dbReference>
<gene>
    <name evidence="5" type="ORF">CONCODRAFT_72071</name>
</gene>
<dbReference type="Gene3D" id="3.30.497.10">
    <property type="entry name" value="Antithrombin, subunit I, domain 2"/>
    <property type="match status" value="1"/>
</dbReference>
<dbReference type="InterPro" id="IPR036186">
    <property type="entry name" value="Serpin_sf"/>
</dbReference>
<dbReference type="PANTHER" id="PTHR11461:SF211">
    <property type="entry name" value="GH10112P-RELATED"/>
    <property type="match status" value="1"/>
</dbReference>
<proteinExistence type="inferred from homology"/>
<evidence type="ECO:0000313" key="6">
    <source>
        <dbReference type="Proteomes" id="UP000070444"/>
    </source>
</evidence>
<evidence type="ECO:0000313" key="5">
    <source>
        <dbReference type="EMBL" id="KXN68672.1"/>
    </source>
</evidence>
<reference evidence="5 6" key="1">
    <citation type="journal article" date="2015" name="Genome Biol. Evol.">
        <title>Phylogenomic analyses indicate that early fungi evolved digesting cell walls of algal ancestors of land plants.</title>
        <authorList>
            <person name="Chang Y."/>
            <person name="Wang S."/>
            <person name="Sekimoto S."/>
            <person name="Aerts A.L."/>
            <person name="Choi C."/>
            <person name="Clum A."/>
            <person name="LaButti K.M."/>
            <person name="Lindquist E.A."/>
            <person name="Yee Ngan C."/>
            <person name="Ohm R.A."/>
            <person name="Salamov A.A."/>
            <person name="Grigoriev I.V."/>
            <person name="Spatafora J.W."/>
            <person name="Berbee M.L."/>
        </authorList>
    </citation>
    <scope>NUCLEOTIDE SEQUENCE [LARGE SCALE GENOMIC DNA]</scope>
    <source>
        <strain evidence="5 6">NRRL 28638</strain>
    </source>
</reference>
<name>A0A137P102_CONC2</name>
<dbReference type="SMART" id="SM00093">
    <property type="entry name" value="SERPIN"/>
    <property type="match status" value="1"/>
</dbReference>
<comment type="similarity">
    <text evidence="1 2">Belongs to the serpin family.</text>
</comment>
<evidence type="ECO:0000256" key="3">
    <source>
        <dbReference type="SAM" id="MobiDB-lite"/>
    </source>
</evidence>
<dbReference type="InterPro" id="IPR000215">
    <property type="entry name" value="Serpin_fam"/>
</dbReference>
<accession>A0A137P102</accession>
<feature type="domain" description="Serpin" evidence="4">
    <location>
        <begin position="1"/>
        <end position="313"/>
    </location>
</feature>
<evidence type="ECO:0000259" key="4">
    <source>
        <dbReference type="SMART" id="SM00093"/>
    </source>
</evidence>
<dbReference type="STRING" id="796925.A0A137P102"/>
<protein>
    <recommendedName>
        <fullName evidence="4">Serpin domain-containing protein</fullName>
    </recommendedName>
</protein>
<evidence type="ECO:0000256" key="2">
    <source>
        <dbReference type="RuleBase" id="RU000411"/>
    </source>
</evidence>
<dbReference type="InterPro" id="IPR042178">
    <property type="entry name" value="Serpin_sf_1"/>
</dbReference>
<dbReference type="PANTHER" id="PTHR11461">
    <property type="entry name" value="SERINE PROTEASE INHIBITOR, SERPIN"/>
    <property type="match status" value="1"/>
</dbReference>
<sequence length="489" mass="54271">MERLIESVNSLSLQLFKKLTDQCSLQQDFLSALRDKLEAKLKSLNFRSNTEATKEIISDVSEVTHGKIEQLLDNVDPETVMVLVNALYFKGTWKFPFDQAKTQEENFYGADTTSGRVQLMNMKKSGIGYYYSSDLKAAAVRLYYNDSRMSLLVILPDEGVSLTELKQTLTPSNFKQLVQSINPSKCDVDIYLPKFKIESTHERLTDILQDEFGLRDMFNIDRASFPVIAAQGAYVSKVIQKAVIDVNEEGTEASVATGMWMFGSCIPAVSDQIIFRADRPFVYSIVTVVLPSTGQEQNSLEVVPLFMGVFSNSGFTFGNAAASAAPSSGASGFSFNLSSSIWIRFSRNYSAVQSTIPSLLHKKDMQVILSEWTNEVKNLIDEFLTQAKEHISKQLEDILKETKTYSDQESSQLPDSVNQILGILNAHLLALEQLNSSSTELDSKIFELVKNNAQSQSFIHKHTSNAANTSSTSGILPGAPLGSNAHPRR</sequence>
<evidence type="ECO:0000256" key="1">
    <source>
        <dbReference type="ARBA" id="ARBA00009500"/>
    </source>
</evidence>
<dbReference type="InterPro" id="IPR023796">
    <property type="entry name" value="Serpin_dom"/>
</dbReference>
<keyword evidence="6" id="KW-1185">Reference proteome</keyword>
<dbReference type="GO" id="GO:0005615">
    <property type="term" value="C:extracellular space"/>
    <property type="evidence" value="ECO:0007669"/>
    <property type="project" value="InterPro"/>
</dbReference>
<dbReference type="EMBL" id="KQ964565">
    <property type="protein sequence ID" value="KXN68672.1"/>
    <property type="molecule type" value="Genomic_DNA"/>
</dbReference>
<dbReference type="SUPFAM" id="SSF56574">
    <property type="entry name" value="Serpins"/>
    <property type="match status" value="1"/>
</dbReference>
<dbReference type="OrthoDB" id="1063785at2759"/>
<feature type="region of interest" description="Disordered" evidence="3">
    <location>
        <begin position="463"/>
        <end position="489"/>
    </location>
</feature>
<dbReference type="Proteomes" id="UP000070444">
    <property type="component" value="Unassembled WGS sequence"/>
</dbReference>
<organism evidence="5 6">
    <name type="scientific">Conidiobolus coronatus (strain ATCC 28846 / CBS 209.66 / NRRL 28638)</name>
    <name type="common">Delacroixia coronata</name>
    <dbReference type="NCBI Taxonomy" id="796925"/>
    <lineage>
        <taxon>Eukaryota</taxon>
        <taxon>Fungi</taxon>
        <taxon>Fungi incertae sedis</taxon>
        <taxon>Zoopagomycota</taxon>
        <taxon>Entomophthoromycotina</taxon>
        <taxon>Entomophthoromycetes</taxon>
        <taxon>Entomophthorales</taxon>
        <taxon>Ancylistaceae</taxon>
        <taxon>Conidiobolus</taxon>
    </lineage>
</organism>
<dbReference type="GO" id="GO:0004867">
    <property type="term" value="F:serine-type endopeptidase inhibitor activity"/>
    <property type="evidence" value="ECO:0007669"/>
    <property type="project" value="InterPro"/>
</dbReference>
<dbReference type="InterPro" id="IPR042185">
    <property type="entry name" value="Serpin_sf_2"/>
</dbReference>
<feature type="compositionally biased region" description="Low complexity" evidence="3">
    <location>
        <begin position="464"/>
        <end position="473"/>
    </location>
</feature>